<dbReference type="Proteomes" id="UP000217277">
    <property type="component" value="Chromosome I"/>
</dbReference>
<dbReference type="EMBL" id="CP011011">
    <property type="protein sequence ID" value="ATC81240.1"/>
    <property type="molecule type" value="Genomic_DNA"/>
</dbReference>
<keyword evidence="2" id="KW-1185">Reference proteome</keyword>
<sequence>MRKFSAISYQLSQTNTSAKNFSVDVELAHVRSAASNYLCIYSNPFTCDARRASKLSAYG</sequence>
<proteinExistence type="predicted"/>
<organism evidence="1 2">
    <name type="scientific">Pseudoalteromonas agarivorans DSM 14585</name>
    <dbReference type="NCBI Taxonomy" id="1312369"/>
    <lineage>
        <taxon>Bacteria</taxon>
        <taxon>Pseudomonadati</taxon>
        <taxon>Pseudomonadota</taxon>
        <taxon>Gammaproteobacteria</taxon>
        <taxon>Alteromonadales</taxon>
        <taxon>Pseudoalteromonadaceae</taxon>
        <taxon>Pseudoalteromonas</taxon>
    </lineage>
</organism>
<evidence type="ECO:0000313" key="1">
    <source>
        <dbReference type="EMBL" id="ATC81240.1"/>
    </source>
</evidence>
<name>A0ACA8DTW4_9GAMM</name>
<evidence type="ECO:0000313" key="2">
    <source>
        <dbReference type="Proteomes" id="UP000217277"/>
    </source>
</evidence>
<protein>
    <submittedName>
        <fullName evidence="1">Uncharacterized protein</fullName>
    </submittedName>
</protein>
<accession>A0ACA8DTW4</accession>
<gene>
    <name evidence="1" type="ORF">PAGA_a0715</name>
</gene>
<reference evidence="1" key="1">
    <citation type="submission" date="2015-03" db="EMBL/GenBank/DDBJ databases">
        <authorList>
            <person name="Xie B.-B."/>
            <person name="Rong J.-C."/>
            <person name="Qin Q.-L."/>
            <person name="Zhang Y.-Z."/>
        </authorList>
    </citation>
    <scope>NUCLEOTIDE SEQUENCE</scope>
    <source>
        <strain evidence="1">DSM 14585</strain>
    </source>
</reference>